<evidence type="ECO:0000256" key="7">
    <source>
        <dbReference type="ARBA" id="ARBA00023014"/>
    </source>
</evidence>
<keyword evidence="5" id="KW-0249">Electron transport</keyword>
<dbReference type="RefSeq" id="WP_101637321.1">
    <property type="nucleotide sequence ID" value="NZ_PKHU01000004.1"/>
</dbReference>
<accession>A0A2I1NAB7</accession>
<dbReference type="Pfam" id="PF13237">
    <property type="entry name" value="Fer4_10"/>
    <property type="match status" value="1"/>
</dbReference>
<keyword evidence="3" id="KW-0479">Metal-binding</keyword>
<keyword evidence="6" id="KW-0408">Iron</keyword>
<dbReference type="PANTHER" id="PTHR43687:SF6">
    <property type="entry name" value="L-ASPARTATE SEMIALDEHYDE SULFURTRANSFERASE IRON-SULFUR SUBUNIT"/>
    <property type="match status" value="1"/>
</dbReference>
<keyword evidence="2" id="KW-0004">4Fe-4S</keyword>
<evidence type="ECO:0000313" key="10">
    <source>
        <dbReference type="Proteomes" id="UP000234639"/>
    </source>
</evidence>
<feature type="domain" description="4Fe-4S ferredoxin-type" evidence="8">
    <location>
        <begin position="415"/>
        <end position="444"/>
    </location>
</feature>
<dbReference type="Proteomes" id="UP000234639">
    <property type="component" value="Unassembled WGS sequence"/>
</dbReference>
<dbReference type="InterPro" id="IPR017896">
    <property type="entry name" value="4Fe4S_Fe-S-bd"/>
</dbReference>
<proteinExistence type="predicted"/>
<dbReference type="PROSITE" id="PS00198">
    <property type="entry name" value="4FE4S_FER_1"/>
    <property type="match status" value="1"/>
</dbReference>
<evidence type="ECO:0000256" key="1">
    <source>
        <dbReference type="ARBA" id="ARBA00022448"/>
    </source>
</evidence>
<sequence length="563" mass="63701">MKEFAYLNSGLEVVIPDEIEELKAPNDEHYLVSNSPNLKAEIYAPEIDFYLKNSKDSVLQKAKNLNILYKARASVFDLAKDMDYEKNVGKNIILISDKDRTNLTEILKQNGYKVINLTHAEVKFLYGEIGDLYTTVLSANDEFEVKSDFVLVDGIKEYMLRQSGTLDIGILTDEEILKYLDEKTPIYHYKSAITYDDKICQYHKRRSEHCAKCVDICPTVAILKDDEKKELVFSHIDCVGCGGCVSVCPSGAIDYAKMPSEAFYDMALKFKDKKIVITPRIMDLETCDVTLDEGVLPFAIEGEKFLSQTHFMTLLQESGANLIFFSDIIAPGVKESIELVNQIIKAKFNEVGILVAKDETQLRKQLKELKFIDGLKFHMNERTLSKREIFSKRVLHIVGDDDLGVAKSGEWVRYGKVSIDESTCTLCLSCVGACNVGALIADESDNSIKFNASLCTTCGYCVQSCAEKETIFLERGEIELKKEYFKYQTLAKDELFKCIECGKEFATTKSILKIANMMTPLFGNDTDRIKTLYCCSECKAKVMIQKQIKEAKEMQDEILKDSK</sequence>
<gene>
    <name evidence="9" type="ORF">CYJ41_05595</name>
</gene>
<comment type="caution">
    <text evidence="9">The sequence shown here is derived from an EMBL/GenBank/DDBJ whole genome shotgun (WGS) entry which is preliminary data.</text>
</comment>
<evidence type="ECO:0000256" key="2">
    <source>
        <dbReference type="ARBA" id="ARBA00022485"/>
    </source>
</evidence>
<evidence type="ECO:0000313" key="9">
    <source>
        <dbReference type="EMBL" id="PKZ29312.1"/>
    </source>
</evidence>
<dbReference type="GO" id="GO:0046872">
    <property type="term" value="F:metal ion binding"/>
    <property type="evidence" value="ECO:0007669"/>
    <property type="project" value="UniProtKB-KW"/>
</dbReference>
<dbReference type="PANTHER" id="PTHR43687">
    <property type="entry name" value="ADENYLYLSULFATE REDUCTASE, BETA SUBUNIT"/>
    <property type="match status" value="1"/>
</dbReference>
<evidence type="ECO:0000256" key="4">
    <source>
        <dbReference type="ARBA" id="ARBA00022737"/>
    </source>
</evidence>
<dbReference type="InterPro" id="IPR050572">
    <property type="entry name" value="Fe-S_Ferredoxin"/>
</dbReference>
<keyword evidence="1" id="KW-0813">Transport</keyword>
<evidence type="ECO:0000259" key="8">
    <source>
        <dbReference type="PROSITE" id="PS51379"/>
    </source>
</evidence>
<feature type="domain" description="4Fe-4S ferredoxin-type" evidence="8">
    <location>
        <begin position="229"/>
        <end position="258"/>
    </location>
</feature>
<keyword evidence="4" id="KW-0677">Repeat</keyword>
<organism evidence="9 10">
    <name type="scientific">Campylobacter ureolyticus</name>
    <dbReference type="NCBI Taxonomy" id="827"/>
    <lineage>
        <taxon>Bacteria</taxon>
        <taxon>Pseudomonadati</taxon>
        <taxon>Campylobacterota</taxon>
        <taxon>Epsilonproteobacteria</taxon>
        <taxon>Campylobacterales</taxon>
        <taxon>Campylobacteraceae</taxon>
        <taxon>Campylobacter</taxon>
    </lineage>
</organism>
<feature type="domain" description="4Fe-4S ferredoxin-type" evidence="8">
    <location>
        <begin position="446"/>
        <end position="476"/>
    </location>
</feature>
<dbReference type="PROSITE" id="PS51379">
    <property type="entry name" value="4FE4S_FER_2"/>
    <property type="match status" value="4"/>
</dbReference>
<evidence type="ECO:0000256" key="6">
    <source>
        <dbReference type="ARBA" id="ARBA00023004"/>
    </source>
</evidence>
<evidence type="ECO:0000256" key="3">
    <source>
        <dbReference type="ARBA" id="ARBA00022723"/>
    </source>
</evidence>
<dbReference type="EMBL" id="PKHU01000004">
    <property type="protein sequence ID" value="PKZ29312.1"/>
    <property type="molecule type" value="Genomic_DNA"/>
</dbReference>
<feature type="domain" description="4Fe-4S ferredoxin-type" evidence="8">
    <location>
        <begin position="198"/>
        <end position="227"/>
    </location>
</feature>
<keyword evidence="7" id="KW-0411">Iron-sulfur</keyword>
<dbReference type="GO" id="GO:0051539">
    <property type="term" value="F:4 iron, 4 sulfur cluster binding"/>
    <property type="evidence" value="ECO:0007669"/>
    <property type="project" value="UniProtKB-KW"/>
</dbReference>
<dbReference type="Pfam" id="PF12838">
    <property type="entry name" value="Fer4_7"/>
    <property type="match status" value="1"/>
</dbReference>
<name>A0A2I1NAB7_9BACT</name>
<reference evidence="9 10" key="1">
    <citation type="submission" date="2017-12" db="EMBL/GenBank/DDBJ databases">
        <title>Phylogenetic diversity of female urinary microbiome.</title>
        <authorList>
            <person name="Thomas-White K."/>
            <person name="Wolfe A.J."/>
        </authorList>
    </citation>
    <scope>NUCLEOTIDE SEQUENCE [LARGE SCALE GENOMIC DNA]</scope>
    <source>
        <strain evidence="9 10">UMB0112</strain>
    </source>
</reference>
<dbReference type="InterPro" id="IPR017900">
    <property type="entry name" value="4Fe4S_Fe_S_CS"/>
</dbReference>
<dbReference type="SUPFAM" id="SSF54862">
    <property type="entry name" value="4Fe-4S ferredoxins"/>
    <property type="match status" value="2"/>
</dbReference>
<evidence type="ECO:0000256" key="5">
    <source>
        <dbReference type="ARBA" id="ARBA00022982"/>
    </source>
</evidence>
<dbReference type="Gene3D" id="3.30.70.20">
    <property type="match status" value="2"/>
</dbReference>
<dbReference type="AlphaFoldDB" id="A0A2I1NAB7"/>
<protein>
    <submittedName>
        <fullName evidence="9">Ferredoxin</fullName>
    </submittedName>
</protein>